<feature type="domain" description="Phospholipid/glycerol acyltransferase" evidence="4">
    <location>
        <begin position="28"/>
        <end position="150"/>
    </location>
</feature>
<proteinExistence type="inferred from homology"/>
<accession>A0A9W6U9J8</accession>
<gene>
    <name evidence="5" type="ORF">Plil01_001209500</name>
</gene>
<dbReference type="SUPFAM" id="SSF69593">
    <property type="entry name" value="Glycerol-3-phosphate (1)-acyltransferase"/>
    <property type="match status" value="1"/>
</dbReference>
<evidence type="ECO:0000256" key="2">
    <source>
        <dbReference type="ARBA" id="ARBA00022679"/>
    </source>
</evidence>
<dbReference type="InterPro" id="IPR002123">
    <property type="entry name" value="Plipid/glycerol_acylTrfase"/>
</dbReference>
<dbReference type="GO" id="GO:0016746">
    <property type="term" value="F:acyltransferase activity"/>
    <property type="evidence" value="ECO:0007669"/>
    <property type="project" value="UniProtKB-KW"/>
</dbReference>
<comment type="caution">
    <text evidence="5">The sequence shown here is derived from an EMBL/GenBank/DDBJ whole genome shotgun (WGS) entry which is preliminary data.</text>
</comment>
<dbReference type="Proteomes" id="UP001165083">
    <property type="component" value="Unassembled WGS sequence"/>
</dbReference>
<keyword evidence="2" id="KW-0808">Transferase</keyword>
<dbReference type="PANTHER" id="PTHR10983">
    <property type="entry name" value="1-ACYLGLYCEROL-3-PHOSPHATE ACYLTRANSFERASE-RELATED"/>
    <property type="match status" value="1"/>
</dbReference>
<dbReference type="InterPro" id="IPR032098">
    <property type="entry name" value="Acyltransf_C"/>
</dbReference>
<evidence type="ECO:0000259" key="4">
    <source>
        <dbReference type="SMART" id="SM00563"/>
    </source>
</evidence>
<evidence type="ECO:0000256" key="3">
    <source>
        <dbReference type="ARBA" id="ARBA00023315"/>
    </source>
</evidence>
<dbReference type="CDD" id="cd07990">
    <property type="entry name" value="LPLAT_LCLAT1-like"/>
    <property type="match status" value="1"/>
</dbReference>
<protein>
    <submittedName>
        <fullName evidence="5">Unnamed protein product</fullName>
    </submittedName>
</protein>
<dbReference type="AlphaFoldDB" id="A0A9W6U9J8"/>
<dbReference type="SMART" id="SM00563">
    <property type="entry name" value="PlsC"/>
    <property type="match status" value="1"/>
</dbReference>
<dbReference type="GO" id="GO:0012505">
    <property type="term" value="C:endomembrane system"/>
    <property type="evidence" value="ECO:0007669"/>
    <property type="project" value="TreeGrafter"/>
</dbReference>
<name>A0A9W6U9J8_9STRA</name>
<dbReference type="Pfam" id="PF01553">
    <property type="entry name" value="Acyltransferase"/>
    <property type="match status" value="1"/>
</dbReference>
<evidence type="ECO:0000313" key="5">
    <source>
        <dbReference type="EMBL" id="GMF28641.1"/>
    </source>
</evidence>
<organism evidence="5 6">
    <name type="scientific">Phytophthora lilii</name>
    <dbReference type="NCBI Taxonomy" id="2077276"/>
    <lineage>
        <taxon>Eukaryota</taxon>
        <taxon>Sar</taxon>
        <taxon>Stramenopiles</taxon>
        <taxon>Oomycota</taxon>
        <taxon>Peronosporomycetes</taxon>
        <taxon>Peronosporales</taxon>
        <taxon>Peronosporaceae</taxon>
        <taxon>Phytophthora</taxon>
    </lineage>
</organism>
<reference evidence="5" key="1">
    <citation type="submission" date="2023-04" db="EMBL/GenBank/DDBJ databases">
        <title>Phytophthora lilii NBRC 32176.</title>
        <authorList>
            <person name="Ichikawa N."/>
            <person name="Sato H."/>
            <person name="Tonouchi N."/>
        </authorList>
    </citation>
    <scope>NUCLEOTIDE SEQUENCE</scope>
    <source>
        <strain evidence="5">NBRC 32176</strain>
    </source>
</reference>
<dbReference type="OrthoDB" id="189226at2759"/>
<evidence type="ECO:0000256" key="1">
    <source>
        <dbReference type="ARBA" id="ARBA00008655"/>
    </source>
</evidence>
<dbReference type="PANTHER" id="PTHR10983:SF16">
    <property type="entry name" value="LYSOCARDIOLIPIN ACYLTRANSFERASE 1"/>
    <property type="match status" value="1"/>
</dbReference>
<sequence length="390" mass="44667">MGCVTSAHSTITLMAYKRQLPADPTQPVILIANHQVDADWWYIWQAARRQRAAGNVKIVLKDQLKYLPIIGWGMRLFQFLFLRRRIDEDEAHIKKYMYGLIADDFPFWLVLFPEGTTIHSEYVGKSQAFAAREGRPKFERVLLPRTTGMQIILDAVEEAKPDIYDLTLAFPSYSGEVPTYDMGYGRKVDTEVPSMKSLLAGKAPVGRVAMHSRRFSYEDAATDLQGFLDARWKEKEERLNYFIEHQRFPGEETTVEMELSVSESDPGLRYARIMMLAFVLVGNVDVGGSRFPAVAWYYAVVHYFTCRDDALFPMCVYFIYRLVCEIKRCLTVCLWSLVSSVFHLGCLLFRVLGLRSYHELLVALHIQSFLGTCCQDARPFQASAGQVSVR</sequence>
<dbReference type="Pfam" id="PF16076">
    <property type="entry name" value="Acyltransf_C"/>
    <property type="match status" value="1"/>
</dbReference>
<comment type="similarity">
    <text evidence="1">Belongs to the 1-acyl-sn-glycerol-3-phosphate acyltransferase family.</text>
</comment>
<keyword evidence="6" id="KW-1185">Reference proteome</keyword>
<keyword evidence="3" id="KW-0012">Acyltransferase</keyword>
<evidence type="ECO:0000313" key="6">
    <source>
        <dbReference type="Proteomes" id="UP001165083"/>
    </source>
</evidence>
<dbReference type="EMBL" id="BSXW01000725">
    <property type="protein sequence ID" value="GMF28641.1"/>
    <property type="molecule type" value="Genomic_DNA"/>
</dbReference>